<dbReference type="GO" id="GO:0004176">
    <property type="term" value="F:ATP-dependent peptidase activity"/>
    <property type="evidence" value="ECO:0007669"/>
    <property type="project" value="InterPro"/>
</dbReference>
<dbReference type="SMART" id="SM00382">
    <property type="entry name" value="AAA"/>
    <property type="match status" value="1"/>
</dbReference>
<dbReference type="Pfam" id="PF01434">
    <property type="entry name" value="Peptidase_M41"/>
    <property type="match status" value="1"/>
</dbReference>
<dbReference type="GO" id="GO:0008270">
    <property type="term" value="F:zinc ion binding"/>
    <property type="evidence" value="ECO:0007669"/>
    <property type="project" value="UniProtKB-UniRule"/>
</dbReference>
<dbReference type="FunFam" id="1.10.8.60:FF:000001">
    <property type="entry name" value="ATP-dependent zinc metalloprotease FtsH"/>
    <property type="match status" value="1"/>
</dbReference>
<evidence type="ECO:0000256" key="5">
    <source>
        <dbReference type="ARBA" id="ARBA00022692"/>
    </source>
</evidence>
<dbReference type="EMBL" id="JAUSRR010000004">
    <property type="protein sequence ID" value="MDP9923925.1"/>
    <property type="molecule type" value="Genomic_DNA"/>
</dbReference>
<keyword evidence="8 15" id="KW-0378">Hydrolase</keyword>
<comment type="caution">
    <text evidence="19">The sequence shown here is derived from an EMBL/GenBank/DDBJ whole genome shotgun (WGS) entry which is preliminary data.</text>
</comment>
<feature type="active site" evidence="15">
    <location>
        <position position="408"/>
    </location>
</feature>
<comment type="similarity">
    <text evidence="14 15">In the central section; belongs to the AAA ATPase family.</text>
</comment>
<evidence type="ECO:0000259" key="18">
    <source>
        <dbReference type="SMART" id="SM00382"/>
    </source>
</evidence>
<dbReference type="InterPro" id="IPR003593">
    <property type="entry name" value="AAA+_ATPase"/>
</dbReference>
<dbReference type="Gene3D" id="1.20.58.760">
    <property type="entry name" value="Peptidase M41"/>
    <property type="match status" value="1"/>
</dbReference>
<evidence type="ECO:0000256" key="14">
    <source>
        <dbReference type="ARBA" id="ARBA00061570"/>
    </source>
</evidence>
<comment type="function">
    <text evidence="15">Acts as a processive, ATP-dependent zinc metallopeptidase for both cytoplasmic and membrane proteins. Plays a role in the quality control of integral membrane proteins.</text>
</comment>
<dbReference type="InterPro" id="IPR011546">
    <property type="entry name" value="Pept_M41_FtsH_extracell"/>
</dbReference>
<dbReference type="Pfam" id="PF06480">
    <property type="entry name" value="FtsH_ext"/>
    <property type="match status" value="1"/>
</dbReference>
<dbReference type="GO" id="GO:0006508">
    <property type="term" value="P:proteolysis"/>
    <property type="evidence" value="ECO:0007669"/>
    <property type="project" value="UniProtKB-KW"/>
</dbReference>
<keyword evidence="4 15" id="KW-0645">Protease</keyword>
<dbReference type="Gene3D" id="3.40.50.300">
    <property type="entry name" value="P-loop containing nucleotide triphosphate hydrolases"/>
    <property type="match status" value="1"/>
</dbReference>
<dbReference type="InterPro" id="IPR003960">
    <property type="entry name" value="ATPase_AAA_CS"/>
</dbReference>
<dbReference type="FunFam" id="3.40.50.300:FF:000001">
    <property type="entry name" value="ATP-dependent zinc metalloprotease FtsH"/>
    <property type="match status" value="1"/>
</dbReference>
<dbReference type="NCBIfam" id="TIGR01241">
    <property type="entry name" value="FtsH_fam"/>
    <property type="match status" value="1"/>
</dbReference>
<protein>
    <recommendedName>
        <fullName evidence="15">ATP-dependent zinc metalloprotease FtsH</fullName>
        <ecNumber evidence="15">3.4.24.-</ecNumber>
    </recommendedName>
</protein>
<keyword evidence="3 15" id="KW-1003">Cell membrane</keyword>
<dbReference type="GO" id="GO:0005886">
    <property type="term" value="C:plasma membrane"/>
    <property type="evidence" value="ECO:0007669"/>
    <property type="project" value="UniProtKB-SubCell"/>
</dbReference>
<evidence type="ECO:0000256" key="7">
    <source>
        <dbReference type="ARBA" id="ARBA00022741"/>
    </source>
</evidence>
<evidence type="ECO:0000256" key="3">
    <source>
        <dbReference type="ARBA" id="ARBA00022475"/>
    </source>
</evidence>
<dbReference type="InterPro" id="IPR003959">
    <property type="entry name" value="ATPase_AAA_core"/>
</dbReference>
<keyword evidence="9 15" id="KW-0862">Zinc</keyword>
<dbReference type="InterPro" id="IPR000642">
    <property type="entry name" value="Peptidase_M41"/>
</dbReference>
<proteinExistence type="inferred from homology"/>
<dbReference type="InterPro" id="IPR041569">
    <property type="entry name" value="AAA_lid_3"/>
</dbReference>
<organism evidence="19 20">
    <name type="scientific">Variovorax boronicumulans</name>
    <dbReference type="NCBI Taxonomy" id="436515"/>
    <lineage>
        <taxon>Bacteria</taxon>
        <taxon>Pseudomonadati</taxon>
        <taxon>Pseudomonadota</taxon>
        <taxon>Betaproteobacteria</taxon>
        <taxon>Burkholderiales</taxon>
        <taxon>Comamonadaceae</taxon>
        <taxon>Variovorax</taxon>
    </lineage>
</organism>
<comment type="similarity">
    <text evidence="2 15">In the C-terminal section; belongs to the peptidase M41 family.</text>
</comment>
<evidence type="ECO:0000256" key="4">
    <source>
        <dbReference type="ARBA" id="ARBA00022670"/>
    </source>
</evidence>
<feature type="transmembrane region" description="Helical" evidence="15">
    <location>
        <begin position="91"/>
        <end position="112"/>
    </location>
</feature>
<dbReference type="Gene3D" id="3.30.720.210">
    <property type="match status" value="1"/>
</dbReference>
<dbReference type="GO" id="GO:0004222">
    <property type="term" value="F:metalloendopeptidase activity"/>
    <property type="evidence" value="ECO:0007669"/>
    <property type="project" value="InterPro"/>
</dbReference>
<dbReference type="Proteomes" id="UP001244295">
    <property type="component" value="Unassembled WGS sequence"/>
</dbReference>
<comment type="caution">
    <text evidence="15">Lacks conserved residue(s) required for the propagation of feature annotation.</text>
</comment>
<dbReference type="PANTHER" id="PTHR23076:SF97">
    <property type="entry name" value="ATP-DEPENDENT ZINC METALLOPROTEASE YME1L1"/>
    <property type="match status" value="1"/>
</dbReference>
<dbReference type="InterPro" id="IPR027417">
    <property type="entry name" value="P-loop_NTPase"/>
</dbReference>
<evidence type="ECO:0000256" key="16">
    <source>
        <dbReference type="RuleBase" id="RU003651"/>
    </source>
</evidence>
<dbReference type="GO" id="GO:0016887">
    <property type="term" value="F:ATP hydrolysis activity"/>
    <property type="evidence" value="ECO:0007669"/>
    <property type="project" value="UniProtKB-UniRule"/>
</dbReference>
<keyword evidence="5 15" id="KW-0812">Transmembrane</keyword>
<dbReference type="HAMAP" id="MF_01458">
    <property type="entry name" value="FtsH"/>
    <property type="match status" value="1"/>
</dbReference>
<evidence type="ECO:0000256" key="8">
    <source>
        <dbReference type="ARBA" id="ARBA00022801"/>
    </source>
</evidence>
<dbReference type="AlphaFoldDB" id="A0AAW8DWJ7"/>
<keyword evidence="19" id="KW-0132">Cell division</keyword>
<name>A0AAW8DWJ7_9BURK</name>
<dbReference type="CDD" id="cd19501">
    <property type="entry name" value="RecA-like_FtsH"/>
    <property type="match status" value="1"/>
</dbReference>
<dbReference type="FunFam" id="1.20.58.760:FF:000001">
    <property type="entry name" value="ATP-dependent zinc metalloprotease FtsH"/>
    <property type="match status" value="1"/>
</dbReference>
<evidence type="ECO:0000256" key="13">
    <source>
        <dbReference type="ARBA" id="ARBA00023136"/>
    </source>
</evidence>
<comment type="cofactor">
    <cofactor evidence="15">
        <name>Zn(2+)</name>
        <dbReference type="ChEBI" id="CHEBI:29105"/>
    </cofactor>
    <text evidence="15">Binds 1 zinc ion per subunit.</text>
</comment>
<reference evidence="19" key="1">
    <citation type="submission" date="2023-07" db="EMBL/GenBank/DDBJ databases">
        <title>Sorghum-associated microbial communities from plants grown in Nebraska, USA.</title>
        <authorList>
            <person name="Schachtman D."/>
        </authorList>
    </citation>
    <scope>NUCLEOTIDE SEQUENCE</scope>
    <source>
        <strain evidence="19">DS2795</strain>
    </source>
</reference>
<feature type="binding site" evidence="15">
    <location>
        <position position="407"/>
    </location>
    <ligand>
        <name>Zn(2+)</name>
        <dbReference type="ChEBI" id="CHEBI:29105"/>
        <note>catalytic</note>
    </ligand>
</feature>
<comment type="similarity">
    <text evidence="16">Belongs to the AAA ATPase family.</text>
</comment>
<evidence type="ECO:0000256" key="2">
    <source>
        <dbReference type="ARBA" id="ARBA00010044"/>
    </source>
</evidence>
<dbReference type="GO" id="GO:0051301">
    <property type="term" value="P:cell division"/>
    <property type="evidence" value="ECO:0007669"/>
    <property type="project" value="UniProtKB-KW"/>
</dbReference>
<sequence>MVLFTVFKQFDTRGGVGSGTVSYSEFLDQVRNNQIKSAIIPEGAGGGEIVAVTNDDRKIRTTATVLDRGLVGDLIDHNVKFDVKPREEGSLLMTLLVSWGPMLLLIGVWIYFMRQMQGGGKGGAFSFGKSKARMMDENNNTVTFADVAGCDEAKEEVREVVDFLKDPQRFQKLGGRIPRGLLLVGPPGTGKTLLAKSIAGEAKVPFFSISGSDFVEMFVGVGAARVRDMFENAKKNAPCIIFIDEIDAVGRQRGAGLGGGNDEREQTLNQMLVEMDGFETNLGVIVVAATNRPDILDAALLRPGRFDRQVYVTLPDIRGREQILAVHMRKVPLGQDVNPSVIARGTPGMSGADLANLCNEAALMAARRNARVVEMQDFEKAKDKIFMGPERKSMVMPEEERRNTAYHESGHALIGKLLPKCDPVHKVTIIPRGRALGVTMSLPSQDRYSYDREYMLNQISMLFGGRIAEEVFMHQMTTGASNDFERATSIARDMVTRYGMTDALGPMVYAENEGEVFLGRSVTKTTNMSEQTMEKVDGEVRRIIDEQYALARRLIEENSDKMHAMAKALLEWETIDSEQLDDIMAGRAPRPPKDWTPRIPPSGSGGSGGTPAVNPDPAPTAA</sequence>
<feature type="binding site" evidence="15">
    <location>
        <position position="483"/>
    </location>
    <ligand>
        <name>Zn(2+)</name>
        <dbReference type="ChEBI" id="CHEBI:29105"/>
        <note>catalytic</note>
    </ligand>
</feature>
<evidence type="ECO:0000256" key="11">
    <source>
        <dbReference type="ARBA" id="ARBA00022989"/>
    </source>
</evidence>
<evidence type="ECO:0000313" key="20">
    <source>
        <dbReference type="Proteomes" id="UP001244295"/>
    </source>
</evidence>
<dbReference type="Gene3D" id="1.10.8.60">
    <property type="match status" value="1"/>
</dbReference>
<dbReference type="GO" id="GO:0030163">
    <property type="term" value="P:protein catabolic process"/>
    <property type="evidence" value="ECO:0007669"/>
    <property type="project" value="UniProtKB-UniRule"/>
</dbReference>
<accession>A0AAW8DWJ7</accession>
<evidence type="ECO:0000256" key="15">
    <source>
        <dbReference type="HAMAP-Rule" id="MF_01458"/>
    </source>
</evidence>
<feature type="region of interest" description="Disordered" evidence="17">
    <location>
        <begin position="583"/>
        <end position="622"/>
    </location>
</feature>
<comment type="subunit">
    <text evidence="15">Homohexamer.</text>
</comment>
<evidence type="ECO:0000256" key="9">
    <source>
        <dbReference type="ARBA" id="ARBA00022833"/>
    </source>
</evidence>
<gene>
    <name evidence="15" type="primary">ftsH</name>
    <name evidence="19" type="ORF">J2W25_002948</name>
</gene>
<dbReference type="PROSITE" id="PS00674">
    <property type="entry name" value="AAA"/>
    <property type="match status" value="1"/>
</dbReference>
<evidence type="ECO:0000313" key="19">
    <source>
        <dbReference type="EMBL" id="MDP9923925.1"/>
    </source>
</evidence>
<keyword evidence="12 15" id="KW-0482">Metalloprotease</keyword>
<feature type="domain" description="AAA+ ATPase" evidence="18">
    <location>
        <begin position="177"/>
        <end position="316"/>
    </location>
</feature>
<keyword evidence="13 15" id="KW-0472">Membrane</keyword>
<dbReference type="InterPro" id="IPR005936">
    <property type="entry name" value="FtsH"/>
</dbReference>
<dbReference type="PANTHER" id="PTHR23076">
    <property type="entry name" value="METALLOPROTEASE M41 FTSH"/>
    <property type="match status" value="1"/>
</dbReference>
<evidence type="ECO:0000256" key="6">
    <source>
        <dbReference type="ARBA" id="ARBA00022723"/>
    </source>
</evidence>
<feature type="binding site" evidence="15">
    <location>
        <position position="411"/>
    </location>
    <ligand>
        <name>Zn(2+)</name>
        <dbReference type="ChEBI" id="CHEBI:29105"/>
        <note>catalytic</note>
    </ligand>
</feature>
<dbReference type="SUPFAM" id="SSF52540">
    <property type="entry name" value="P-loop containing nucleoside triphosphate hydrolases"/>
    <property type="match status" value="1"/>
</dbReference>
<dbReference type="InterPro" id="IPR037219">
    <property type="entry name" value="Peptidase_M41-like"/>
</dbReference>
<keyword evidence="10 15" id="KW-0067">ATP-binding</keyword>
<dbReference type="Pfam" id="PF00004">
    <property type="entry name" value="AAA"/>
    <property type="match status" value="1"/>
</dbReference>
<evidence type="ECO:0000256" key="17">
    <source>
        <dbReference type="SAM" id="MobiDB-lite"/>
    </source>
</evidence>
<evidence type="ECO:0000256" key="12">
    <source>
        <dbReference type="ARBA" id="ARBA00023049"/>
    </source>
</evidence>
<keyword evidence="7 15" id="KW-0547">Nucleotide-binding</keyword>
<dbReference type="EC" id="3.4.24.-" evidence="15"/>
<keyword evidence="19" id="KW-0131">Cell cycle</keyword>
<evidence type="ECO:0000256" key="1">
    <source>
        <dbReference type="ARBA" id="ARBA00004370"/>
    </source>
</evidence>
<keyword evidence="6 15" id="KW-0479">Metal-binding</keyword>
<feature type="binding site" evidence="15">
    <location>
        <begin position="185"/>
        <end position="192"/>
    </location>
    <ligand>
        <name>ATP</name>
        <dbReference type="ChEBI" id="CHEBI:30616"/>
    </ligand>
</feature>
<dbReference type="GO" id="GO:0005524">
    <property type="term" value="F:ATP binding"/>
    <property type="evidence" value="ECO:0007669"/>
    <property type="project" value="UniProtKB-UniRule"/>
</dbReference>
<dbReference type="Pfam" id="PF17862">
    <property type="entry name" value="AAA_lid_3"/>
    <property type="match status" value="1"/>
</dbReference>
<comment type="subcellular location">
    <subcellularLocation>
        <location evidence="15">Cell membrane</location>
        <topology evidence="15">Multi-pass membrane protein</topology>
        <orientation evidence="15">Cytoplasmic side</orientation>
    </subcellularLocation>
    <subcellularLocation>
        <location evidence="1">Membrane</location>
    </subcellularLocation>
</comment>
<keyword evidence="11 15" id="KW-1133">Transmembrane helix</keyword>
<dbReference type="SUPFAM" id="SSF140990">
    <property type="entry name" value="FtsH protease domain-like"/>
    <property type="match status" value="1"/>
</dbReference>
<evidence type="ECO:0000256" key="10">
    <source>
        <dbReference type="ARBA" id="ARBA00022840"/>
    </source>
</evidence>